<proteinExistence type="predicted"/>
<dbReference type="EMBL" id="CAJQZP010001449">
    <property type="protein sequence ID" value="CAG5047213.1"/>
    <property type="molecule type" value="Genomic_DNA"/>
</dbReference>
<reference evidence="1" key="1">
    <citation type="submission" date="2021-04" db="EMBL/GenBank/DDBJ databases">
        <authorList>
            <person name="Tunstrom K."/>
        </authorList>
    </citation>
    <scope>NUCLEOTIDE SEQUENCE</scope>
</reference>
<dbReference type="OrthoDB" id="410104at2759"/>
<gene>
    <name evidence="1" type="ORF">PAPOLLO_LOCUS23818</name>
</gene>
<sequence length="192" mass="22129">MKKELSTLLKTTSKAIDKDYKDYRHKIIENNLNTFRSMTKAYKKLTTYKYWIQGLKSKSNETKTRKDIMECATVFYKQLYTKPISCKTDVATADLQCLNDLTPVDEQEVTKHIRRLRAAKSPGPDGIQNEAIKAGSILLTSPLTHLFNKVLHTLLYKKGDPQDISNYRPISFLSSVYKLFLLSPEIDKYQPV</sequence>
<keyword evidence="2" id="KW-1185">Reference proteome</keyword>
<evidence type="ECO:0000313" key="1">
    <source>
        <dbReference type="EMBL" id="CAG5047213.1"/>
    </source>
</evidence>
<dbReference type="AlphaFoldDB" id="A0A8S3XZI4"/>
<protein>
    <submittedName>
        <fullName evidence="1">(apollo) hypothetical protein</fullName>
    </submittedName>
</protein>
<accession>A0A8S3XZI4</accession>
<organism evidence="1 2">
    <name type="scientific">Parnassius apollo</name>
    <name type="common">Apollo butterfly</name>
    <name type="synonym">Papilio apollo</name>
    <dbReference type="NCBI Taxonomy" id="110799"/>
    <lineage>
        <taxon>Eukaryota</taxon>
        <taxon>Metazoa</taxon>
        <taxon>Ecdysozoa</taxon>
        <taxon>Arthropoda</taxon>
        <taxon>Hexapoda</taxon>
        <taxon>Insecta</taxon>
        <taxon>Pterygota</taxon>
        <taxon>Neoptera</taxon>
        <taxon>Endopterygota</taxon>
        <taxon>Lepidoptera</taxon>
        <taxon>Glossata</taxon>
        <taxon>Ditrysia</taxon>
        <taxon>Papilionoidea</taxon>
        <taxon>Papilionidae</taxon>
        <taxon>Parnassiinae</taxon>
        <taxon>Parnassini</taxon>
        <taxon>Parnassius</taxon>
        <taxon>Parnassius</taxon>
    </lineage>
</organism>
<dbReference type="Proteomes" id="UP000691718">
    <property type="component" value="Unassembled WGS sequence"/>
</dbReference>
<evidence type="ECO:0000313" key="2">
    <source>
        <dbReference type="Proteomes" id="UP000691718"/>
    </source>
</evidence>
<dbReference type="PANTHER" id="PTHR19446">
    <property type="entry name" value="REVERSE TRANSCRIPTASES"/>
    <property type="match status" value="1"/>
</dbReference>
<comment type="caution">
    <text evidence="1">The sequence shown here is derived from an EMBL/GenBank/DDBJ whole genome shotgun (WGS) entry which is preliminary data.</text>
</comment>
<name>A0A8S3XZI4_PARAO</name>